<name>A0A9Q1IBT6_SYNKA</name>
<evidence type="ECO:0008006" key="4">
    <source>
        <dbReference type="Google" id="ProtNLM"/>
    </source>
</evidence>
<gene>
    <name evidence="2" type="ORF">SKAU_G00403790</name>
</gene>
<dbReference type="EMBL" id="JAINUF010000021">
    <property type="protein sequence ID" value="KAJ8334740.1"/>
    <property type="molecule type" value="Genomic_DNA"/>
</dbReference>
<keyword evidence="3" id="KW-1185">Reference proteome</keyword>
<dbReference type="AlphaFoldDB" id="A0A9Q1IBT6"/>
<sequence>MRSVCLFKVFFFFLYSHVSKLNKIDNKWTIALNFLHITAEPNVCPYSPVPLGDGVGRVGTTCAVLGTRRPTNPLVSLRVLVHLEFSRPLLSLRSLPLFFSAYERLLAALFNTH</sequence>
<evidence type="ECO:0000313" key="2">
    <source>
        <dbReference type="EMBL" id="KAJ8334740.1"/>
    </source>
</evidence>
<proteinExistence type="predicted"/>
<reference evidence="2" key="1">
    <citation type="journal article" date="2023" name="Science">
        <title>Genome structures resolve the early diversification of teleost fishes.</title>
        <authorList>
            <person name="Parey E."/>
            <person name="Louis A."/>
            <person name="Montfort J."/>
            <person name="Bouchez O."/>
            <person name="Roques C."/>
            <person name="Iampietro C."/>
            <person name="Lluch J."/>
            <person name="Castinel A."/>
            <person name="Donnadieu C."/>
            <person name="Desvignes T."/>
            <person name="Floi Bucao C."/>
            <person name="Jouanno E."/>
            <person name="Wen M."/>
            <person name="Mejri S."/>
            <person name="Dirks R."/>
            <person name="Jansen H."/>
            <person name="Henkel C."/>
            <person name="Chen W.J."/>
            <person name="Zahm M."/>
            <person name="Cabau C."/>
            <person name="Klopp C."/>
            <person name="Thompson A.W."/>
            <person name="Robinson-Rechavi M."/>
            <person name="Braasch I."/>
            <person name="Lecointre G."/>
            <person name="Bobe J."/>
            <person name="Postlethwait J.H."/>
            <person name="Berthelot C."/>
            <person name="Roest Crollius H."/>
            <person name="Guiguen Y."/>
        </authorList>
    </citation>
    <scope>NUCLEOTIDE SEQUENCE</scope>
    <source>
        <strain evidence="2">WJC10195</strain>
    </source>
</reference>
<dbReference type="Proteomes" id="UP001152622">
    <property type="component" value="Chromosome 21"/>
</dbReference>
<protein>
    <recommendedName>
        <fullName evidence="4">Secreted protein</fullName>
    </recommendedName>
</protein>
<evidence type="ECO:0000256" key="1">
    <source>
        <dbReference type="SAM" id="SignalP"/>
    </source>
</evidence>
<feature type="chain" id="PRO_5040204275" description="Secreted protein" evidence="1">
    <location>
        <begin position="22"/>
        <end position="113"/>
    </location>
</feature>
<keyword evidence="1" id="KW-0732">Signal</keyword>
<organism evidence="2 3">
    <name type="scientific">Synaphobranchus kaupii</name>
    <name type="common">Kaup's arrowtooth eel</name>
    <dbReference type="NCBI Taxonomy" id="118154"/>
    <lineage>
        <taxon>Eukaryota</taxon>
        <taxon>Metazoa</taxon>
        <taxon>Chordata</taxon>
        <taxon>Craniata</taxon>
        <taxon>Vertebrata</taxon>
        <taxon>Euteleostomi</taxon>
        <taxon>Actinopterygii</taxon>
        <taxon>Neopterygii</taxon>
        <taxon>Teleostei</taxon>
        <taxon>Anguilliformes</taxon>
        <taxon>Synaphobranchidae</taxon>
        <taxon>Synaphobranchus</taxon>
    </lineage>
</organism>
<feature type="signal peptide" evidence="1">
    <location>
        <begin position="1"/>
        <end position="21"/>
    </location>
</feature>
<accession>A0A9Q1IBT6</accession>
<evidence type="ECO:0000313" key="3">
    <source>
        <dbReference type="Proteomes" id="UP001152622"/>
    </source>
</evidence>
<comment type="caution">
    <text evidence="2">The sequence shown here is derived from an EMBL/GenBank/DDBJ whole genome shotgun (WGS) entry which is preliminary data.</text>
</comment>